<sequence>MVDRFKAQARIMRDMRQLMKEIQNEMSYYKQMGADFVKISQDFHNEVCKFRREANKLYQHVEEVNIQLDLLIEMFVDYDRPFNDNSTQDNVNLCVQILQELAGMERFNEDAAQTFQNVSQEITEFQDNRVEPARIKAVKREQRLQMIKDTTIAGTTGLVAGGSISGGLVASPILGGAGAFVLGTTVFPPAAIIVGSIAVGLLAMGAIGWTISKLLRNYRAYSSAVAQNLEKLSTLCDQMKQEASFMKEKSDDLATRIQDFSASMRGFRYGSLSDRQRRAHSEICRKSKERNLALMQTLREIIDFKIISLAQISTLLPNRSQRTIRE</sequence>
<comment type="caution">
    <text evidence="2">The sequence shown here is derived from an EMBL/GenBank/DDBJ whole genome shotgun (WGS) entry which is preliminary data.</text>
</comment>
<evidence type="ECO:0000256" key="1">
    <source>
        <dbReference type="SAM" id="Phobius"/>
    </source>
</evidence>
<dbReference type="EMBL" id="CAJNOE010000077">
    <property type="protein sequence ID" value="CAF0869121.1"/>
    <property type="molecule type" value="Genomic_DNA"/>
</dbReference>
<gene>
    <name evidence="2" type="ORF">IZO911_LOCUS10557</name>
    <name evidence="3" type="ORF">KXQ929_LOCUS38921</name>
</gene>
<dbReference type="Proteomes" id="UP000663860">
    <property type="component" value="Unassembled WGS sequence"/>
</dbReference>
<accession>A0A813XJM7</accession>
<keyword evidence="1" id="KW-1133">Transmembrane helix</keyword>
<protein>
    <submittedName>
        <fullName evidence="2">Uncharacterized protein</fullName>
    </submittedName>
</protein>
<feature type="transmembrane region" description="Helical" evidence="1">
    <location>
        <begin position="152"/>
        <end position="174"/>
    </location>
</feature>
<dbReference type="AlphaFoldDB" id="A0A813XJM7"/>
<name>A0A813XJM7_9BILA</name>
<organism evidence="2 4">
    <name type="scientific">Adineta steineri</name>
    <dbReference type="NCBI Taxonomy" id="433720"/>
    <lineage>
        <taxon>Eukaryota</taxon>
        <taxon>Metazoa</taxon>
        <taxon>Spiralia</taxon>
        <taxon>Gnathifera</taxon>
        <taxon>Rotifera</taxon>
        <taxon>Eurotatoria</taxon>
        <taxon>Bdelloidea</taxon>
        <taxon>Adinetida</taxon>
        <taxon>Adinetidae</taxon>
        <taxon>Adineta</taxon>
    </lineage>
</organism>
<evidence type="ECO:0000313" key="4">
    <source>
        <dbReference type="Proteomes" id="UP000663860"/>
    </source>
</evidence>
<feature type="transmembrane region" description="Helical" evidence="1">
    <location>
        <begin position="186"/>
        <end position="211"/>
    </location>
</feature>
<evidence type="ECO:0000313" key="3">
    <source>
        <dbReference type="EMBL" id="CAF4180507.1"/>
    </source>
</evidence>
<reference evidence="2" key="1">
    <citation type="submission" date="2021-02" db="EMBL/GenBank/DDBJ databases">
        <authorList>
            <person name="Nowell W R."/>
        </authorList>
    </citation>
    <scope>NUCLEOTIDE SEQUENCE</scope>
</reference>
<dbReference type="Proteomes" id="UP000663868">
    <property type="component" value="Unassembled WGS sequence"/>
</dbReference>
<proteinExistence type="predicted"/>
<keyword evidence="1" id="KW-0472">Membrane</keyword>
<evidence type="ECO:0000313" key="2">
    <source>
        <dbReference type="EMBL" id="CAF0869121.1"/>
    </source>
</evidence>
<keyword evidence="1" id="KW-0812">Transmembrane</keyword>
<dbReference type="EMBL" id="CAJOBB010007192">
    <property type="protein sequence ID" value="CAF4180507.1"/>
    <property type="molecule type" value="Genomic_DNA"/>
</dbReference>